<accession>A0AAE4AM90</accession>
<keyword evidence="3" id="KW-1185">Reference proteome</keyword>
<dbReference type="Proteomes" id="UP001238163">
    <property type="component" value="Unassembled WGS sequence"/>
</dbReference>
<protein>
    <submittedName>
        <fullName evidence="2">Uncharacterized protein</fullName>
    </submittedName>
</protein>
<evidence type="ECO:0000313" key="3">
    <source>
        <dbReference type="Proteomes" id="UP001238163"/>
    </source>
</evidence>
<gene>
    <name evidence="2" type="ORF">J3R75_001181</name>
</gene>
<dbReference type="AlphaFoldDB" id="A0AAE4AM90"/>
<feature type="region of interest" description="Disordered" evidence="1">
    <location>
        <begin position="371"/>
        <end position="390"/>
    </location>
</feature>
<dbReference type="SUPFAM" id="SSF52540">
    <property type="entry name" value="P-loop containing nucleoside triphosphate hydrolases"/>
    <property type="match status" value="1"/>
</dbReference>
<dbReference type="InterPro" id="IPR027417">
    <property type="entry name" value="P-loop_NTPase"/>
</dbReference>
<feature type="compositionally biased region" description="Low complexity" evidence="1">
    <location>
        <begin position="381"/>
        <end position="390"/>
    </location>
</feature>
<proteinExistence type="predicted"/>
<organism evidence="2 3">
    <name type="scientific">Oligosphaera ethanolica</name>
    <dbReference type="NCBI Taxonomy" id="760260"/>
    <lineage>
        <taxon>Bacteria</taxon>
        <taxon>Pseudomonadati</taxon>
        <taxon>Lentisphaerota</taxon>
        <taxon>Oligosphaeria</taxon>
        <taxon>Oligosphaerales</taxon>
        <taxon>Oligosphaeraceae</taxon>
        <taxon>Oligosphaera</taxon>
    </lineage>
</organism>
<dbReference type="EMBL" id="JAUSVL010000001">
    <property type="protein sequence ID" value="MDQ0289074.1"/>
    <property type="molecule type" value="Genomic_DNA"/>
</dbReference>
<name>A0AAE4AM90_9BACT</name>
<comment type="caution">
    <text evidence="2">The sequence shown here is derived from an EMBL/GenBank/DDBJ whole genome shotgun (WGS) entry which is preliminary data.</text>
</comment>
<dbReference type="Gene3D" id="3.40.50.300">
    <property type="entry name" value="P-loop containing nucleotide triphosphate hydrolases"/>
    <property type="match status" value="1"/>
</dbReference>
<evidence type="ECO:0000256" key="1">
    <source>
        <dbReference type="SAM" id="MobiDB-lite"/>
    </source>
</evidence>
<dbReference type="RefSeq" id="WP_307260418.1">
    <property type="nucleotide sequence ID" value="NZ_JAUSVL010000001.1"/>
</dbReference>
<reference evidence="2" key="1">
    <citation type="submission" date="2023-07" db="EMBL/GenBank/DDBJ databases">
        <title>Genomic Encyclopedia of Type Strains, Phase IV (KMG-IV): sequencing the most valuable type-strain genomes for metagenomic binning, comparative biology and taxonomic classification.</title>
        <authorList>
            <person name="Goeker M."/>
        </authorList>
    </citation>
    <scope>NUCLEOTIDE SEQUENCE</scope>
    <source>
        <strain evidence="2">DSM 24202</strain>
    </source>
</reference>
<evidence type="ECO:0000313" key="2">
    <source>
        <dbReference type="EMBL" id="MDQ0289074.1"/>
    </source>
</evidence>
<sequence>MGKSIQINNHNAITARDFESMLRLQLNALWEGKCPADKLPPLMAWGAPGLGKSSIIRELAREYGVGFLDIRLAQREPVDIRGLPVPDKDGVKWLVSAEWPRDPKSRGIILFDELTAADRSLQVAAYELILDRRLGDLYSVPDGWYICAAGNRVEDRAVSTTMSSALANRFLHVELQSDMECWAKWAIAHDVHPAVIGFLRYRPELLFAQKDENLERGWPSPRSWERVSSMLSIIGTGNLRQLGSAVFGLVGNRVGVEFLAFVEVNDSMEDTLAMMLNPKAKVQIPVKADRIYALCSAMVYHLWRGKDEKERAALLDGFYRIALALPSSYAAMSMIDAMGDDEQRAGKLYMHPQYKAWAERHGTALKKRMRNERCDDDSAADADAVASVAQ</sequence>